<name>A0A9P5YJI3_9AGAR</name>
<evidence type="ECO:0000313" key="1">
    <source>
        <dbReference type="EMBL" id="KAF9470083.1"/>
    </source>
</evidence>
<protein>
    <submittedName>
        <fullName evidence="1">Uncharacterized protein</fullName>
    </submittedName>
</protein>
<feature type="non-terminal residue" evidence="1">
    <location>
        <position position="104"/>
    </location>
</feature>
<reference evidence="1" key="1">
    <citation type="submission" date="2020-11" db="EMBL/GenBank/DDBJ databases">
        <authorList>
            <consortium name="DOE Joint Genome Institute"/>
            <person name="Ahrendt S."/>
            <person name="Riley R."/>
            <person name="Andreopoulos W."/>
            <person name="Labutti K."/>
            <person name="Pangilinan J."/>
            <person name="Ruiz-Duenas F.J."/>
            <person name="Barrasa J.M."/>
            <person name="Sanchez-Garcia M."/>
            <person name="Camarero S."/>
            <person name="Miyauchi S."/>
            <person name="Serrano A."/>
            <person name="Linde D."/>
            <person name="Babiker R."/>
            <person name="Drula E."/>
            <person name="Ayuso-Fernandez I."/>
            <person name="Pacheco R."/>
            <person name="Padilla G."/>
            <person name="Ferreira P."/>
            <person name="Barriuso J."/>
            <person name="Kellner H."/>
            <person name="Castanera R."/>
            <person name="Alfaro M."/>
            <person name="Ramirez L."/>
            <person name="Pisabarro A.G."/>
            <person name="Kuo A."/>
            <person name="Tritt A."/>
            <person name="Lipzen A."/>
            <person name="He G."/>
            <person name="Yan M."/>
            <person name="Ng V."/>
            <person name="Cullen D."/>
            <person name="Martin F."/>
            <person name="Rosso M.-N."/>
            <person name="Henrissat B."/>
            <person name="Hibbett D."/>
            <person name="Martinez A.T."/>
            <person name="Grigoriev I.V."/>
        </authorList>
    </citation>
    <scope>NUCLEOTIDE SEQUENCE</scope>
    <source>
        <strain evidence="1">CIRM-BRFM 674</strain>
    </source>
</reference>
<comment type="caution">
    <text evidence="1">The sequence shown here is derived from an EMBL/GenBank/DDBJ whole genome shotgun (WGS) entry which is preliminary data.</text>
</comment>
<dbReference type="OrthoDB" id="823504at2759"/>
<dbReference type="EMBL" id="MU156321">
    <property type="protein sequence ID" value="KAF9470083.1"/>
    <property type="molecule type" value="Genomic_DNA"/>
</dbReference>
<dbReference type="GO" id="GO:0020037">
    <property type="term" value="F:heme binding"/>
    <property type="evidence" value="ECO:0007669"/>
    <property type="project" value="InterPro"/>
</dbReference>
<dbReference type="Proteomes" id="UP000807469">
    <property type="component" value="Unassembled WGS sequence"/>
</dbReference>
<keyword evidence="2" id="KW-1185">Reference proteome</keyword>
<dbReference type="InterPro" id="IPR037120">
    <property type="entry name" value="Haem_peroxidase_sf_animal"/>
</dbReference>
<dbReference type="SUPFAM" id="SSF48113">
    <property type="entry name" value="Heme-dependent peroxidases"/>
    <property type="match status" value="1"/>
</dbReference>
<organism evidence="1 2">
    <name type="scientific">Pholiota conissans</name>
    <dbReference type="NCBI Taxonomy" id="109636"/>
    <lineage>
        <taxon>Eukaryota</taxon>
        <taxon>Fungi</taxon>
        <taxon>Dikarya</taxon>
        <taxon>Basidiomycota</taxon>
        <taxon>Agaricomycotina</taxon>
        <taxon>Agaricomycetes</taxon>
        <taxon>Agaricomycetidae</taxon>
        <taxon>Agaricales</taxon>
        <taxon>Agaricineae</taxon>
        <taxon>Strophariaceae</taxon>
        <taxon>Pholiota</taxon>
    </lineage>
</organism>
<accession>A0A9P5YJI3</accession>
<dbReference type="GO" id="GO:0006979">
    <property type="term" value="P:response to oxidative stress"/>
    <property type="evidence" value="ECO:0007669"/>
    <property type="project" value="InterPro"/>
</dbReference>
<dbReference type="InterPro" id="IPR010255">
    <property type="entry name" value="Haem_peroxidase_sf"/>
</dbReference>
<dbReference type="Gene3D" id="1.10.640.10">
    <property type="entry name" value="Haem peroxidase domain superfamily, animal type"/>
    <property type="match status" value="1"/>
</dbReference>
<sequence length="104" mass="10995">FIPVYKDLPHPPSGYVSLPKSITVAPPPPVNYAFRSADGSNYNPLALTIGMAGSLYACSVASTNNSPKTALPDPGLVFDTLLKRDKFEQHPDGISSAGITTYVS</sequence>
<proteinExistence type="predicted"/>
<gene>
    <name evidence="1" type="ORF">BDN70DRAFT_80249</name>
</gene>
<feature type="non-terminal residue" evidence="1">
    <location>
        <position position="1"/>
    </location>
</feature>
<dbReference type="AlphaFoldDB" id="A0A9P5YJI3"/>
<evidence type="ECO:0000313" key="2">
    <source>
        <dbReference type="Proteomes" id="UP000807469"/>
    </source>
</evidence>
<dbReference type="GO" id="GO:0004601">
    <property type="term" value="F:peroxidase activity"/>
    <property type="evidence" value="ECO:0007669"/>
    <property type="project" value="InterPro"/>
</dbReference>